<evidence type="ECO:0000256" key="1">
    <source>
        <dbReference type="SAM" id="SignalP"/>
    </source>
</evidence>
<dbReference type="RefSeq" id="WP_253534338.1">
    <property type="nucleotide sequence ID" value="NZ_JAMYWC010000001.1"/>
</dbReference>
<evidence type="ECO:0000313" key="2">
    <source>
        <dbReference type="EMBL" id="MCP1170844.1"/>
    </source>
</evidence>
<keyword evidence="1" id="KW-0732">Signal</keyword>
<organism evidence="2 3">
    <name type="scientific">Ralstonia chuxiongensis</name>
    <dbReference type="NCBI Taxonomy" id="2957504"/>
    <lineage>
        <taxon>Bacteria</taxon>
        <taxon>Pseudomonadati</taxon>
        <taxon>Pseudomonadota</taxon>
        <taxon>Betaproteobacteria</taxon>
        <taxon>Burkholderiales</taxon>
        <taxon>Burkholderiaceae</taxon>
        <taxon>Ralstonia</taxon>
    </lineage>
</organism>
<protein>
    <recommendedName>
        <fullName evidence="4">Carboxypeptidase regulatory-like domain-containing protein</fullName>
    </recommendedName>
</protein>
<feature type="signal peptide" evidence="1">
    <location>
        <begin position="1"/>
        <end position="30"/>
    </location>
</feature>
<evidence type="ECO:0008006" key="4">
    <source>
        <dbReference type="Google" id="ProtNLM"/>
    </source>
</evidence>
<dbReference type="EMBL" id="JAMYWC010000001">
    <property type="protein sequence ID" value="MCP1170844.1"/>
    <property type="molecule type" value="Genomic_DNA"/>
</dbReference>
<evidence type="ECO:0000313" key="3">
    <source>
        <dbReference type="Proteomes" id="UP001162793"/>
    </source>
</evidence>
<accession>A0AA41WQD4</accession>
<reference evidence="3" key="1">
    <citation type="journal article" date="2023" name="Front. Microbiol.">
        <title>Ralstonia chuxiongensis sp. nov., Ralstonia mojiangensis sp. nov., and Ralstonia soli sp. nov., isolated from tobacco fields, are three novel species in the family Burkholderiaceae.</title>
        <authorList>
            <person name="Lu C.H."/>
            <person name="Zhang Y.Y."/>
            <person name="Jiang N."/>
            <person name="Chen W."/>
            <person name="Shao X."/>
            <person name="Zhao Z.M."/>
            <person name="Lu W.L."/>
            <person name="Hu X."/>
            <person name="Xi Y.X."/>
            <person name="Zou S.Y."/>
            <person name="Wei Q.J."/>
            <person name="Lin Z.L."/>
            <person name="Gong L."/>
            <person name="Gai X.T."/>
            <person name="Zhang L.Q."/>
            <person name="Li J.Y."/>
            <person name="Jin Y."/>
            <person name="Xia Z.Y."/>
        </authorList>
    </citation>
    <scope>NUCLEOTIDE SEQUENCE [LARGE SCALE GENOMIC DNA]</scope>
    <source>
        <strain evidence="3">21YRMH01-3</strain>
    </source>
</reference>
<sequence>MRYEMNQAGRFLPRGILAAFVLAASAHAGAVGPDAAAAPEVRVQNEIAYVSGGVGSDERDTMHAMASRFNVRLNVVSARTGEALSDVDVSVADDHGKLRLRVRTEGPLLYMRLPRGHYQITAAYRGVMQTLSVRASTKPVDTVVRLRIEPETDRWLLCKRDCPRTGARPTTR</sequence>
<keyword evidence="3" id="KW-1185">Reference proteome</keyword>
<feature type="chain" id="PRO_5041413709" description="Carboxypeptidase regulatory-like domain-containing protein" evidence="1">
    <location>
        <begin position="31"/>
        <end position="172"/>
    </location>
</feature>
<proteinExistence type="predicted"/>
<gene>
    <name evidence="2" type="ORF">NKG59_00675</name>
</gene>
<dbReference type="AlphaFoldDB" id="A0AA41WQD4"/>
<name>A0AA41WQD4_9RALS</name>
<comment type="caution">
    <text evidence="2">The sequence shown here is derived from an EMBL/GenBank/DDBJ whole genome shotgun (WGS) entry which is preliminary data.</text>
</comment>
<dbReference type="Proteomes" id="UP001162793">
    <property type="component" value="Unassembled WGS sequence"/>
</dbReference>